<comment type="caution">
    <text evidence="2">The sequence shown here is derived from an EMBL/GenBank/DDBJ whole genome shotgun (WGS) entry which is preliminary data.</text>
</comment>
<keyword evidence="1" id="KW-0802">TPR repeat</keyword>
<dbReference type="SMART" id="SM00028">
    <property type="entry name" value="TPR"/>
    <property type="match status" value="1"/>
</dbReference>
<dbReference type="InterPro" id="IPR019734">
    <property type="entry name" value="TPR_rpt"/>
</dbReference>
<dbReference type="PROSITE" id="PS50005">
    <property type="entry name" value="TPR"/>
    <property type="match status" value="1"/>
</dbReference>
<evidence type="ECO:0000313" key="2">
    <source>
        <dbReference type="EMBL" id="OGF09340.1"/>
    </source>
</evidence>
<dbReference type="SUPFAM" id="SSF48452">
    <property type="entry name" value="TPR-like"/>
    <property type="match status" value="1"/>
</dbReference>
<sequence length="351" mass="40796">MKLAIWVLCAITSQVFTQQEHSFKEFYDIMENSKFTYTISELKETVQDTATPPLPISADTKAIEKKNGIEIVFYKRSSESKKLLEAVEANYKNKNNEKVRALCIEMLAIDSMDSKILTYLGETYQKENKYNEAIGWYNKALKANYNNWLTHMSLGKCYSDMANADNSYGKKCIEEYATAMLLNRSFKFLELNYQKICKKYNKEYNIWRFVPQCNIRKNKKTVYIETDETWLGYAVAKAVREYEPGYSTKNKADKKTVKIDTSEEKEYLLNFITANAEIDSSDSQQRYFKPKANVTDPAAITLIEAVNKGMLNEYIIYEMWLPKNPIIIYGLPRESLEGLVKYVLEVRTSED</sequence>
<proteinExistence type="predicted"/>
<name>A0A1F5R4F8_9BACT</name>
<dbReference type="EMBL" id="MFFM01000042">
    <property type="protein sequence ID" value="OGF09340.1"/>
    <property type="molecule type" value="Genomic_DNA"/>
</dbReference>
<dbReference type="Proteomes" id="UP000177230">
    <property type="component" value="Unassembled WGS sequence"/>
</dbReference>
<feature type="repeat" description="TPR" evidence="1">
    <location>
        <begin position="114"/>
        <end position="147"/>
    </location>
</feature>
<dbReference type="AlphaFoldDB" id="A0A1F5R4F8"/>
<gene>
    <name evidence="2" type="ORF">A2024_08635</name>
</gene>
<organism evidence="2 3">
    <name type="scientific">Candidatus Edwardsbacteria bacterium GWF2_54_11</name>
    <dbReference type="NCBI Taxonomy" id="1817851"/>
    <lineage>
        <taxon>Bacteria</taxon>
        <taxon>Candidatus Edwardsiibacteriota</taxon>
    </lineage>
</organism>
<protein>
    <submittedName>
        <fullName evidence="2">Uncharacterized protein</fullName>
    </submittedName>
</protein>
<dbReference type="Gene3D" id="1.25.40.10">
    <property type="entry name" value="Tetratricopeptide repeat domain"/>
    <property type="match status" value="1"/>
</dbReference>
<dbReference type="InterPro" id="IPR011990">
    <property type="entry name" value="TPR-like_helical_dom_sf"/>
</dbReference>
<reference evidence="2 3" key="1">
    <citation type="journal article" date="2016" name="Nat. Commun.">
        <title>Thousands of microbial genomes shed light on interconnected biogeochemical processes in an aquifer system.</title>
        <authorList>
            <person name="Anantharaman K."/>
            <person name="Brown C.T."/>
            <person name="Hug L.A."/>
            <person name="Sharon I."/>
            <person name="Castelle C.J."/>
            <person name="Probst A.J."/>
            <person name="Thomas B.C."/>
            <person name="Singh A."/>
            <person name="Wilkins M.J."/>
            <person name="Karaoz U."/>
            <person name="Brodie E.L."/>
            <person name="Williams K.H."/>
            <person name="Hubbard S.S."/>
            <person name="Banfield J.F."/>
        </authorList>
    </citation>
    <scope>NUCLEOTIDE SEQUENCE [LARGE SCALE GENOMIC DNA]</scope>
</reference>
<evidence type="ECO:0000256" key="1">
    <source>
        <dbReference type="PROSITE-ProRule" id="PRU00339"/>
    </source>
</evidence>
<evidence type="ECO:0000313" key="3">
    <source>
        <dbReference type="Proteomes" id="UP000177230"/>
    </source>
</evidence>
<accession>A0A1F5R4F8</accession>